<organism evidence="10 11">
    <name type="scientific">Paenibacillus plantiphilus</name>
    <dbReference type="NCBI Taxonomy" id="2905650"/>
    <lineage>
        <taxon>Bacteria</taxon>
        <taxon>Bacillati</taxon>
        <taxon>Bacillota</taxon>
        <taxon>Bacilli</taxon>
        <taxon>Bacillales</taxon>
        <taxon>Paenibacillaceae</taxon>
        <taxon>Paenibacillus</taxon>
    </lineage>
</organism>
<dbReference type="SUPFAM" id="SSF56801">
    <property type="entry name" value="Acetyl-CoA synthetase-like"/>
    <property type="match status" value="2"/>
</dbReference>
<dbReference type="PROSITE" id="PS00455">
    <property type="entry name" value="AMP_BINDING"/>
    <property type="match status" value="2"/>
</dbReference>
<dbReference type="InterPro" id="IPR010060">
    <property type="entry name" value="NRPS_synth"/>
</dbReference>
<evidence type="ECO:0000256" key="3">
    <source>
        <dbReference type="ARBA" id="ARBA00022450"/>
    </source>
</evidence>
<evidence type="ECO:0000259" key="9">
    <source>
        <dbReference type="PROSITE" id="PS50075"/>
    </source>
</evidence>
<dbReference type="InterPro" id="IPR045851">
    <property type="entry name" value="AMP-bd_C_sf"/>
</dbReference>
<evidence type="ECO:0000313" key="10">
    <source>
        <dbReference type="EMBL" id="CAH1202642.1"/>
    </source>
</evidence>
<dbReference type="NCBIfam" id="TIGR01733">
    <property type="entry name" value="AA-adenyl-dom"/>
    <property type="match status" value="2"/>
</dbReference>
<keyword evidence="10" id="KW-0012">Acyltransferase</keyword>
<keyword evidence="7" id="KW-0045">Antibiotic biosynthesis</keyword>
<comment type="caution">
    <text evidence="10">The sequence shown here is derived from an EMBL/GenBank/DDBJ whole genome shotgun (WGS) entry which is preliminary data.</text>
</comment>
<keyword evidence="6" id="KW-0677">Repeat</keyword>
<dbReference type="Proteomes" id="UP000838686">
    <property type="component" value="Unassembled WGS sequence"/>
</dbReference>
<dbReference type="Gene3D" id="1.10.1200.10">
    <property type="entry name" value="ACP-like"/>
    <property type="match status" value="2"/>
</dbReference>
<dbReference type="PANTHER" id="PTHR45527">
    <property type="entry name" value="NONRIBOSOMAL PEPTIDE SYNTHETASE"/>
    <property type="match status" value="1"/>
</dbReference>
<dbReference type="InterPro" id="IPR020845">
    <property type="entry name" value="AMP-binding_CS"/>
</dbReference>
<dbReference type="CDD" id="cd19543">
    <property type="entry name" value="DCL_NRPS"/>
    <property type="match status" value="1"/>
</dbReference>
<name>A0ABM9C469_9BACL</name>
<dbReference type="PROSITE" id="PS00012">
    <property type="entry name" value="PHOSPHOPANTETHEINE"/>
    <property type="match status" value="2"/>
</dbReference>
<dbReference type="InterPro" id="IPR020459">
    <property type="entry name" value="AMP-binding"/>
</dbReference>
<dbReference type="Gene3D" id="3.40.50.980">
    <property type="match status" value="2"/>
</dbReference>
<dbReference type="NCBIfam" id="NF003417">
    <property type="entry name" value="PRK04813.1"/>
    <property type="match status" value="2"/>
</dbReference>
<comment type="cofactor">
    <cofactor evidence="1">
        <name>pantetheine 4'-phosphate</name>
        <dbReference type="ChEBI" id="CHEBI:47942"/>
    </cofactor>
</comment>
<evidence type="ECO:0000256" key="2">
    <source>
        <dbReference type="ARBA" id="ARBA00006432"/>
    </source>
</evidence>
<accession>A0ABM9C469</accession>
<dbReference type="InterPro" id="IPR010071">
    <property type="entry name" value="AA_adenyl_dom"/>
</dbReference>
<dbReference type="Gene3D" id="3.30.559.10">
    <property type="entry name" value="Chloramphenicol acetyltransferase-like domain"/>
    <property type="match status" value="3"/>
</dbReference>
<reference evidence="10" key="1">
    <citation type="submission" date="2022-01" db="EMBL/GenBank/DDBJ databases">
        <authorList>
            <person name="Criscuolo A."/>
        </authorList>
    </citation>
    <scope>NUCLEOTIDE SEQUENCE</scope>
    <source>
        <strain evidence="10">CIP111893</strain>
    </source>
</reference>
<dbReference type="EC" id="2.3.1.-" evidence="10"/>
<evidence type="ECO:0000256" key="1">
    <source>
        <dbReference type="ARBA" id="ARBA00001957"/>
    </source>
</evidence>
<dbReference type="InterPro" id="IPR001242">
    <property type="entry name" value="Condensation_dom"/>
</dbReference>
<dbReference type="SUPFAM" id="SSF52777">
    <property type="entry name" value="CoA-dependent acyltransferases"/>
    <property type="match status" value="6"/>
</dbReference>
<dbReference type="NCBIfam" id="TIGR01720">
    <property type="entry name" value="NRPS-para261"/>
    <property type="match status" value="1"/>
</dbReference>
<protein>
    <submittedName>
        <fullName evidence="10">Plipastatin synthase subunit B</fullName>
        <ecNumber evidence="10">2.3.1.-</ecNumber>
    </submittedName>
</protein>
<dbReference type="Pfam" id="PF00668">
    <property type="entry name" value="Condensation"/>
    <property type="match status" value="3"/>
</dbReference>
<dbReference type="Gene3D" id="3.30.300.30">
    <property type="match status" value="2"/>
</dbReference>
<keyword evidence="3" id="KW-0596">Phosphopantetheine</keyword>
<dbReference type="SMART" id="SM00823">
    <property type="entry name" value="PKS_PP"/>
    <property type="match status" value="2"/>
</dbReference>
<dbReference type="PROSITE" id="PS50075">
    <property type="entry name" value="CARRIER"/>
    <property type="match status" value="2"/>
</dbReference>
<dbReference type="Pfam" id="PF13193">
    <property type="entry name" value="AMP-binding_C"/>
    <property type="match status" value="2"/>
</dbReference>
<feature type="domain" description="Carrier" evidence="9">
    <location>
        <begin position="978"/>
        <end position="1053"/>
    </location>
</feature>
<dbReference type="InterPro" id="IPR009081">
    <property type="entry name" value="PP-bd_ACP"/>
</dbReference>
<dbReference type="Gene3D" id="3.30.559.30">
    <property type="entry name" value="Nonribosomal peptide synthetase, condensation domain"/>
    <property type="match status" value="3"/>
</dbReference>
<evidence type="ECO:0000256" key="5">
    <source>
        <dbReference type="ARBA" id="ARBA00022598"/>
    </source>
</evidence>
<dbReference type="PANTHER" id="PTHR45527:SF14">
    <property type="entry name" value="PLIPASTATIN SYNTHASE SUBUNIT B"/>
    <property type="match status" value="1"/>
</dbReference>
<sequence>MTKADAIQKVYPLTPMQEGMLFHSMMDNGSSAYFTQMEATLTGSVDHVLFEESLNRIVAEYDILRTLFVHQNLQRPRQVVLRERKIGLHYEDLRSMAVEEQLGHMDSFNEENRLRGFQLAKDALLRVALFRTGERAYRLVWSHHHILLDGWGFGVVISRLFQIYAALRGKVSIPASAVYPFSEYIKWLEKRSKADSLAYWGHILDGFDAQTSLPGRLHGAEEGEYRQEQREFAIGPQLTEQLNRMARGCGTTMNSLFQALWSVLLGKYNRTDDVAFGSVVSGRPSEVAGIESMVGLFINTVPVRVVLEKGMTFGELLSRIHSGAVEMESHSYLPLYEVQNQSALKGALLDHIMIFENYPLGKDAEGDSAEAAIGFQAHVDRVFEQTNYDFNVIVSPGDELSVKFSYNANRFESAIVDRIEGHLRGLIAQITDNPAVELSRLEVVTGEEKRQLMEGFNMTAKDYGASELLPLHALFEEQASLTPELTAVVCGGASLTYRELNDEANRLAGMLRRSGAADRIVAGSIVAVLAERSLDMAVALLAVLKSGAAYLPIDPEYPQERIHYLLEDSGASVVIAGSSFTKLAEGKGVPVINLNDRSAWASESADNLPLAAGADDLAYVIYTSGTTGKPKGVMIEHRSIVNTLLWRRETYGFGPGDRTLLFLSFAFDAFVSTFFAPLLSGAAVVFAKDEEAKAPLVLKRLIASERITHFSTVPSMFAAILDAITPEEGASLKAVTLGGEKLSEVVAARAASKHPGLELVNEYGPTENSVITTCLRHAEDGRPITIGVPIANTEVWVLGADLQLQPVGAAGELCISGKGLARGYLNLPELTKEVFVPHPYIEGARLYRTGDLARWTAEGELQFVERADHQVKIRGYRIELGEIEAVLRKQPSIEEAVVLALQEGAGSGQLCAYITLAAGSSWDEAAIRSALQGELPGYMVPAFLIRLEKLPLTANGKIDRKALPAPDSDGSAVREYVAPGTLLEAKLQPIWQEILGVEQVGVTDDFFELGGHSLKAMMLITRVKKELETEVPLKTLFQRLTIRDIARYIEGDSSMVSGFIAIEPAEPSDTYPVSSGQRRMFVMGQFENVGTAYNMPDALLLEGPLDADRLADAFQRLVERHEPLRTSFGMIGEEVVQRVHPSAELVIDYREAENAREAEQAVQTFIRPFQLDIAPLIRVGLVRLEQERHLLLLDLHHIIADGVSIGLLIRDMAALYRGEQLPELRVQYKDFAHWQSGPAYSEQLKKDEAFWLEQFRDGVPTVDLPADYSRPLVREYAGDRVEFSAAAGLAQRMRELASSQGATLFMVLLAAYKVLLAKYSGQEDLVVGTPSAGRSHDDVREMTGLFINTLALRSRPRASLAFTDFVAEVKNHSLEAFEHGEFPFEELVQKLGLTRDMSRNPLFDTMFLMQNMDKAELELEQLKLSAYPHSNDIAKFDLTFGVIEQDDGTLLFSIEYASSLYSRETAERLARHYVGLLEAIAADPSATLSSLDMLGAQEKEQLLNGFNDTAADYPRAATIVSLFQERAAAAPHRIALSFGEERLAYGELNARANVLARKLRDEAGIGRDDLVAILLDRSADIVVVMLAVLKAGGAYVPIDPAYPEDRIRFILEDSRTKAVLTQSAYLGLAGTDAGIVLDLDEGTTFRGETGELEPINEPGDLAYIIYTSGTTGRPKGVMISHRNVVRLLVNDRMAFEFNESDVWTMFHSYCFDFSVWEMYGALLYGGHVVVVPRPTAQNPQAFADLLRRERVTVLNQTPTAFYALIQEEAGRNDHDLALRYVIFGGEALNPIMLHPYRSKYRDTKLINMYGITETTVHVTYKEITDREIETNISNIGTPIPTLTCYIFDFNGRLVPIGVAGELYVGGDGVARGYLNREELTAERFLHNPYKPEELLYRTGDLARRMADGEMEYLGRMDHQVKIRGHRIELGEIETVLLRDERIREVIVIARDNGSGDHALCAYAVADAELTVKELRELTKSSLPDYMVPAYFIQLDAMPLTSNGKIDRRALPEPDLSMASGTEYSAPQSVREELLAQIWQGVLGAPQVGLADNFFALGGDSIKAIQVAARLNAHGLKLEMKELFQYPTVGELAPRLTSVLRSIDQSAVEGEAALTPIQQWFFGQQFTDAHHWNQSVMLYSPVRFAEEALRAALHAIVLHHDALRFVFRSSQGEAGGVAAFNRGPKDEPLYHYECVDLTAEGDEQAALARHAEGLQSSIDLSAGPLFLTVLYRTRDGDHLLLIAHHLVIDGVSWRILFEDLEQAYGQALNGEPVRLPLKSDSFLYWSQQLGQYALSPLLLREAQYWRELETADVRPLPRELQGGAGRFSDLRTAEFELDEDVTEGLLKEAGRAYNTEINDLLLTALGLSVKGWCGMEQVCVNLESHGREAIAEALDISRTVGWFTSQYPIVLDMTAAADGDGDISRQIKGIKEQLRAVPNKGIGYEVLKYMTPQELHGLRFELLPDICFNYLGQIDGETDNETFRSSHFDNGSPVGSKAENSFAWNFGGIVEDGRLSMKCHYNSLAFTESGMNRFMDIFRNSLTSLIAHCIGHDDSELTPSDVSSKGMTMDEMDDIFELLGEKMN</sequence>
<dbReference type="InterPro" id="IPR036736">
    <property type="entry name" value="ACP-like_sf"/>
</dbReference>
<evidence type="ECO:0000256" key="6">
    <source>
        <dbReference type="ARBA" id="ARBA00022737"/>
    </source>
</evidence>
<dbReference type="CDD" id="cd19531">
    <property type="entry name" value="LCL_NRPS-like"/>
    <property type="match status" value="1"/>
</dbReference>
<evidence type="ECO:0000256" key="8">
    <source>
        <dbReference type="ARBA" id="ARBA00023268"/>
    </source>
</evidence>
<comment type="similarity">
    <text evidence="2">Belongs to the ATP-dependent AMP-binding enzyme family.</text>
</comment>
<dbReference type="InterPro" id="IPR023213">
    <property type="entry name" value="CAT-like_dom_sf"/>
</dbReference>
<dbReference type="InterPro" id="IPR025110">
    <property type="entry name" value="AMP-bd_C"/>
</dbReference>
<evidence type="ECO:0000313" key="11">
    <source>
        <dbReference type="Proteomes" id="UP000838686"/>
    </source>
</evidence>
<dbReference type="Gene3D" id="2.30.38.10">
    <property type="entry name" value="Luciferase, Domain 3"/>
    <property type="match status" value="1"/>
</dbReference>
<dbReference type="CDD" id="cd19534">
    <property type="entry name" value="E_NRPS"/>
    <property type="match status" value="1"/>
</dbReference>
<dbReference type="InterPro" id="IPR006162">
    <property type="entry name" value="Ppantetheine_attach_site"/>
</dbReference>
<dbReference type="GO" id="GO:0016746">
    <property type="term" value="F:acyltransferase activity"/>
    <property type="evidence" value="ECO:0007669"/>
    <property type="project" value="UniProtKB-KW"/>
</dbReference>
<dbReference type="SUPFAM" id="SSF47336">
    <property type="entry name" value="ACP-like"/>
    <property type="match status" value="2"/>
</dbReference>
<dbReference type="Pfam" id="PF00550">
    <property type="entry name" value="PP-binding"/>
    <property type="match status" value="2"/>
</dbReference>
<dbReference type="CDD" id="cd17643">
    <property type="entry name" value="A_NRPS_Cytc1-like"/>
    <property type="match status" value="1"/>
</dbReference>
<dbReference type="InterPro" id="IPR042099">
    <property type="entry name" value="ANL_N_sf"/>
</dbReference>
<evidence type="ECO:0000256" key="7">
    <source>
        <dbReference type="ARBA" id="ARBA00023194"/>
    </source>
</evidence>
<dbReference type="PRINTS" id="PR00154">
    <property type="entry name" value="AMPBINDING"/>
</dbReference>
<keyword evidence="11" id="KW-1185">Reference proteome</keyword>
<dbReference type="CDD" id="cd05930">
    <property type="entry name" value="A_NRPS"/>
    <property type="match status" value="1"/>
</dbReference>
<keyword evidence="8" id="KW-0511">Multifunctional enzyme</keyword>
<evidence type="ECO:0000256" key="4">
    <source>
        <dbReference type="ARBA" id="ARBA00022553"/>
    </source>
</evidence>
<dbReference type="Gene3D" id="3.40.50.12780">
    <property type="entry name" value="N-terminal domain of ligase-like"/>
    <property type="match status" value="1"/>
</dbReference>
<keyword evidence="10" id="KW-0808">Transferase</keyword>
<dbReference type="EMBL" id="CAKMMF010000008">
    <property type="protein sequence ID" value="CAH1202642.1"/>
    <property type="molecule type" value="Genomic_DNA"/>
</dbReference>
<dbReference type="InterPro" id="IPR020806">
    <property type="entry name" value="PKS_PP-bd"/>
</dbReference>
<keyword evidence="4" id="KW-0597">Phosphoprotein</keyword>
<proteinExistence type="inferred from homology"/>
<feature type="domain" description="Carrier" evidence="9">
    <location>
        <begin position="2025"/>
        <end position="2099"/>
    </location>
</feature>
<keyword evidence="5" id="KW-0436">Ligase</keyword>
<gene>
    <name evidence="10" type="primary">ppsB</name>
    <name evidence="10" type="ORF">PAECIP111893_01861</name>
</gene>
<dbReference type="Pfam" id="PF00501">
    <property type="entry name" value="AMP-binding"/>
    <property type="match status" value="2"/>
</dbReference>
<dbReference type="InterPro" id="IPR000873">
    <property type="entry name" value="AMP-dep_synth/lig_dom"/>
</dbReference>